<organism evidence="2 3">
    <name type="scientific">Alteromonas macleodii</name>
    <name type="common">Pseudoalteromonas macleodii</name>
    <dbReference type="NCBI Taxonomy" id="28108"/>
    <lineage>
        <taxon>Bacteria</taxon>
        <taxon>Pseudomonadati</taxon>
        <taxon>Pseudomonadota</taxon>
        <taxon>Gammaproteobacteria</taxon>
        <taxon>Alteromonadales</taxon>
        <taxon>Alteromonadaceae</taxon>
        <taxon>Alteromonas/Salinimonas group</taxon>
        <taxon>Alteromonas</taxon>
    </lineage>
</organism>
<sequence>MVRSIGFADLAISANSTFLALFIKSIVFIEAPFAMRLVSFRRLPPKGAPYLMANTHYAEKSQSS</sequence>
<evidence type="ECO:0000256" key="1">
    <source>
        <dbReference type="SAM" id="Phobius"/>
    </source>
</evidence>
<name>A0AB36FM13_ALTMA</name>
<evidence type="ECO:0000313" key="3">
    <source>
        <dbReference type="Proteomes" id="UP000095392"/>
    </source>
</evidence>
<dbReference type="Proteomes" id="UP000095392">
    <property type="component" value="Unassembled WGS sequence"/>
</dbReference>
<proteinExistence type="predicted"/>
<keyword evidence="1" id="KW-0472">Membrane</keyword>
<feature type="transmembrane region" description="Helical" evidence="1">
    <location>
        <begin position="12"/>
        <end position="33"/>
    </location>
</feature>
<comment type="caution">
    <text evidence="2">The sequence shown here is derived from an EMBL/GenBank/DDBJ whole genome shotgun (WGS) entry which is preliminary data.</text>
</comment>
<accession>A0AB36FM13</accession>
<dbReference type="AlphaFoldDB" id="A0AB36FM13"/>
<keyword evidence="1" id="KW-1133">Transmembrane helix</keyword>
<keyword evidence="3" id="KW-1185">Reference proteome</keyword>
<keyword evidence="1" id="KW-0812">Transmembrane</keyword>
<dbReference type="EMBL" id="MIPY01000035">
    <property type="protein sequence ID" value="OES26134.1"/>
    <property type="molecule type" value="Genomic_DNA"/>
</dbReference>
<gene>
    <name evidence="2" type="ORF">BFV95_4210</name>
</gene>
<reference evidence="2 3" key="1">
    <citation type="submission" date="2016-09" db="EMBL/GenBank/DDBJ databases">
        <title>Draft Genome Sequence of four Alteromonas macleodii strains isolated from copper coupons and grown long-term at elevated copper levels.</title>
        <authorList>
            <person name="Cusick K."/>
            <person name="Dale J."/>
            <person name="Little B."/>
            <person name="Biffinger J."/>
        </authorList>
    </citation>
    <scope>NUCLEOTIDE SEQUENCE [LARGE SCALE GENOMIC DNA]</scope>
    <source>
        <strain evidence="2 3">KCP01</strain>
    </source>
</reference>
<protein>
    <submittedName>
        <fullName evidence="2">Uncharacterized protein</fullName>
    </submittedName>
</protein>
<evidence type="ECO:0000313" key="2">
    <source>
        <dbReference type="EMBL" id="OES26134.1"/>
    </source>
</evidence>